<comment type="caution">
    <text evidence="1">The sequence shown here is derived from an EMBL/GenBank/DDBJ whole genome shotgun (WGS) entry which is preliminary data.</text>
</comment>
<dbReference type="AlphaFoldDB" id="A0AAV4RQB0"/>
<organism evidence="1 2">
    <name type="scientific">Caerostris darwini</name>
    <dbReference type="NCBI Taxonomy" id="1538125"/>
    <lineage>
        <taxon>Eukaryota</taxon>
        <taxon>Metazoa</taxon>
        <taxon>Ecdysozoa</taxon>
        <taxon>Arthropoda</taxon>
        <taxon>Chelicerata</taxon>
        <taxon>Arachnida</taxon>
        <taxon>Araneae</taxon>
        <taxon>Araneomorphae</taxon>
        <taxon>Entelegynae</taxon>
        <taxon>Araneoidea</taxon>
        <taxon>Araneidae</taxon>
        <taxon>Caerostris</taxon>
    </lineage>
</organism>
<protein>
    <submittedName>
        <fullName evidence="1">Uncharacterized protein</fullName>
    </submittedName>
</protein>
<keyword evidence="2" id="KW-1185">Reference proteome</keyword>
<evidence type="ECO:0000313" key="1">
    <source>
        <dbReference type="EMBL" id="GIY23665.1"/>
    </source>
</evidence>
<name>A0AAV4RQB0_9ARAC</name>
<evidence type="ECO:0000313" key="2">
    <source>
        <dbReference type="Proteomes" id="UP001054837"/>
    </source>
</evidence>
<reference evidence="1 2" key="1">
    <citation type="submission" date="2021-06" db="EMBL/GenBank/DDBJ databases">
        <title>Caerostris darwini draft genome.</title>
        <authorList>
            <person name="Kono N."/>
            <person name="Arakawa K."/>
        </authorList>
    </citation>
    <scope>NUCLEOTIDE SEQUENCE [LARGE SCALE GENOMIC DNA]</scope>
</reference>
<dbReference type="EMBL" id="BPLQ01006572">
    <property type="protein sequence ID" value="GIY23665.1"/>
    <property type="molecule type" value="Genomic_DNA"/>
</dbReference>
<sequence>MHQSIKQTSTLLFLNIFNLQQHTPTNTITTNLFKHPYNERTITPSPQIKSSTAALQIRAALGDSFPDRERGEKICSNLFPRSPIPDPSPRLITSEILMIYCRRTRWKNLAQIEYRSGHFAVSVLEKPL</sequence>
<accession>A0AAV4RQB0</accession>
<gene>
    <name evidence="1" type="ORF">CDAR_479011</name>
</gene>
<proteinExistence type="predicted"/>
<dbReference type="Proteomes" id="UP001054837">
    <property type="component" value="Unassembled WGS sequence"/>
</dbReference>